<dbReference type="InterPro" id="IPR043502">
    <property type="entry name" value="DNA/RNA_pol_sf"/>
</dbReference>
<comment type="caution">
    <text evidence="2">The sequence shown here is derived from an EMBL/GenBank/DDBJ whole genome shotgun (WGS) entry which is preliminary data.</text>
</comment>
<dbReference type="OrthoDB" id="1748983at2759"/>
<evidence type="ECO:0000313" key="2">
    <source>
        <dbReference type="EMBL" id="KAB2625226.1"/>
    </source>
</evidence>
<dbReference type="SUPFAM" id="SSF56672">
    <property type="entry name" value="DNA/RNA polymerases"/>
    <property type="match status" value="1"/>
</dbReference>
<keyword evidence="3" id="KW-1185">Reference proteome</keyword>
<proteinExistence type="predicted"/>
<name>A0A5N5HB24_9ROSA</name>
<dbReference type="InterPro" id="IPR052343">
    <property type="entry name" value="Retrotransposon-Effector_Assoc"/>
</dbReference>
<dbReference type="PANTHER" id="PTHR46890">
    <property type="entry name" value="NON-LTR RETROLELEMENT REVERSE TRANSCRIPTASE-LIKE PROTEIN-RELATED"/>
    <property type="match status" value="1"/>
</dbReference>
<organism evidence="2 3">
    <name type="scientific">Pyrus ussuriensis x Pyrus communis</name>
    <dbReference type="NCBI Taxonomy" id="2448454"/>
    <lineage>
        <taxon>Eukaryota</taxon>
        <taxon>Viridiplantae</taxon>
        <taxon>Streptophyta</taxon>
        <taxon>Embryophyta</taxon>
        <taxon>Tracheophyta</taxon>
        <taxon>Spermatophyta</taxon>
        <taxon>Magnoliopsida</taxon>
        <taxon>eudicotyledons</taxon>
        <taxon>Gunneridae</taxon>
        <taxon>Pentapetalae</taxon>
        <taxon>rosids</taxon>
        <taxon>fabids</taxon>
        <taxon>Rosales</taxon>
        <taxon>Rosaceae</taxon>
        <taxon>Amygdaloideae</taxon>
        <taxon>Maleae</taxon>
        <taxon>Pyrus</taxon>
    </lineage>
</organism>
<evidence type="ECO:0000313" key="3">
    <source>
        <dbReference type="Proteomes" id="UP000327157"/>
    </source>
</evidence>
<dbReference type="EMBL" id="SMOL01000160">
    <property type="protein sequence ID" value="KAB2625226.1"/>
    <property type="molecule type" value="Genomic_DNA"/>
</dbReference>
<dbReference type="AlphaFoldDB" id="A0A5N5HB24"/>
<feature type="domain" description="Reverse transcriptase" evidence="1">
    <location>
        <begin position="36"/>
        <end position="173"/>
    </location>
</feature>
<accession>A0A5N5HB24</accession>
<dbReference type="Proteomes" id="UP000327157">
    <property type="component" value="Chromosome 16"/>
</dbReference>
<evidence type="ECO:0000259" key="1">
    <source>
        <dbReference type="Pfam" id="PF00078"/>
    </source>
</evidence>
<dbReference type="PANTHER" id="PTHR46890:SF48">
    <property type="entry name" value="RNA-DIRECTED DNA POLYMERASE"/>
    <property type="match status" value="1"/>
</dbReference>
<dbReference type="InterPro" id="IPR000477">
    <property type="entry name" value="RT_dom"/>
</dbReference>
<protein>
    <submittedName>
        <fullName evidence="2">Ribonuclease H protein</fullName>
    </submittedName>
</protein>
<reference evidence="3" key="2">
    <citation type="submission" date="2019-10" db="EMBL/GenBank/DDBJ databases">
        <title>A de novo genome assembly of a pear dwarfing rootstock.</title>
        <authorList>
            <person name="Wang F."/>
            <person name="Wang J."/>
            <person name="Li S."/>
            <person name="Zhang Y."/>
            <person name="Fang M."/>
            <person name="Ma L."/>
            <person name="Zhao Y."/>
            <person name="Jiang S."/>
        </authorList>
    </citation>
    <scope>NUCLEOTIDE SEQUENCE [LARGE SCALE GENOMIC DNA]</scope>
</reference>
<dbReference type="Pfam" id="PF00078">
    <property type="entry name" value="RVT_1"/>
    <property type="match status" value="1"/>
</dbReference>
<reference evidence="2 3" key="1">
    <citation type="submission" date="2019-09" db="EMBL/GenBank/DDBJ databases">
        <authorList>
            <person name="Ou C."/>
        </authorList>
    </citation>
    <scope>NUCLEOTIDE SEQUENCE [LARGE SCALE GENOMIC DNA]</scope>
    <source>
        <strain evidence="2">S2</strain>
        <tissue evidence="2">Leaf</tissue>
    </source>
</reference>
<gene>
    <name evidence="2" type="ORF">D8674_016886</name>
</gene>
<reference evidence="2 3" key="3">
    <citation type="submission" date="2019-11" db="EMBL/GenBank/DDBJ databases">
        <title>A de novo genome assembly of a pear dwarfing rootstock.</title>
        <authorList>
            <person name="Wang F."/>
            <person name="Wang J."/>
            <person name="Li S."/>
            <person name="Zhang Y."/>
            <person name="Fang M."/>
            <person name="Ma L."/>
            <person name="Zhao Y."/>
            <person name="Jiang S."/>
        </authorList>
    </citation>
    <scope>NUCLEOTIDE SEQUENCE [LARGE SCALE GENOMIC DNA]</scope>
    <source>
        <strain evidence="2">S2</strain>
        <tissue evidence="2">Leaf</tissue>
    </source>
</reference>
<sequence>MSLWKEIREAKINWNPIRLNSTYIVLILKMANPVLVGHFRPISLCNYFYKIFSKLLANWLKPWLPMRISPSQNAFVEGRQIQDNILVAHEVFHLLKLRKVKTKFELAMKIDMNKAYDRIEWNFLEAVMVQMGFHRWWINMVMRCVSSVDFSALINGQLGKRFEPSRGLRHGDPLLFVHVPYCHECSLVPNLVGS</sequence>